<evidence type="ECO:0000256" key="1">
    <source>
        <dbReference type="SAM" id="Phobius"/>
    </source>
</evidence>
<dbReference type="Proteomes" id="UP000772434">
    <property type="component" value="Unassembled WGS sequence"/>
</dbReference>
<feature type="transmembrane region" description="Helical" evidence="1">
    <location>
        <begin position="50"/>
        <end position="66"/>
    </location>
</feature>
<feature type="transmembrane region" description="Helical" evidence="1">
    <location>
        <begin position="78"/>
        <end position="98"/>
    </location>
</feature>
<reference evidence="3" key="1">
    <citation type="submission" date="2020-11" db="EMBL/GenBank/DDBJ databases">
        <authorList>
            <consortium name="DOE Joint Genome Institute"/>
            <person name="Ahrendt S."/>
            <person name="Riley R."/>
            <person name="Andreopoulos W."/>
            <person name="Labutti K."/>
            <person name="Pangilinan J."/>
            <person name="Ruiz-Duenas F.J."/>
            <person name="Barrasa J.M."/>
            <person name="Sanchez-Garcia M."/>
            <person name="Camarero S."/>
            <person name="Miyauchi S."/>
            <person name="Serrano A."/>
            <person name="Linde D."/>
            <person name="Babiker R."/>
            <person name="Drula E."/>
            <person name="Ayuso-Fernandez I."/>
            <person name="Pacheco R."/>
            <person name="Padilla G."/>
            <person name="Ferreira P."/>
            <person name="Barriuso J."/>
            <person name="Kellner H."/>
            <person name="Castanera R."/>
            <person name="Alfaro M."/>
            <person name="Ramirez L."/>
            <person name="Pisabarro A.G."/>
            <person name="Kuo A."/>
            <person name="Tritt A."/>
            <person name="Lipzen A."/>
            <person name="He G."/>
            <person name="Yan M."/>
            <person name="Ng V."/>
            <person name="Cullen D."/>
            <person name="Martin F."/>
            <person name="Rosso M.-N."/>
            <person name="Henrissat B."/>
            <person name="Hibbett D."/>
            <person name="Martinez A.T."/>
            <person name="Grigoriev I.V."/>
        </authorList>
    </citation>
    <scope>NUCLEOTIDE SEQUENCE</scope>
    <source>
        <strain evidence="3">AH 40177</strain>
    </source>
</reference>
<dbReference type="InterPro" id="IPR045340">
    <property type="entry name" value="DUF6533"/>
</dbReference>
<evidence type="ECO:0000313" key="4">
    <source>
        <dbReference type="Proteomes" id="UP000772434"/>
    </source>
</evidence>
<dbReference type="OrthoDB" id="3038990at2759"/>
<dbReference type="EMBL" id="JADNRY010000059">
    <property type="protein sequence ID" value="KAF9068551.1"/>
    <property type="molecule type" value="Genomic_DNA"/>
</dbReference>
<sequence length="254" mass="28555">MTVSWISLMPRYGLNMALSVLVWDILIHFSDDVELLSLPRRFRPPTIAYFVSRYTFLVYFILQHFAEDLDGQCTVTRGMPVSVLGYIAVVVTLLQFFLRVKAIFSGNKCAIGFFAFLWLLAAGGCSLVLVGASSGMCNPDWTIYTFYIPVTSILIHDSCIFAAISYRISQMSVDFNASLTWNLSDPSKPCEEVQGKFWKKIATLWGKNLPSLSKVILREGQLYYLGHPHAFPLIGYFASTTETSPACYNASRFT</sequence>
<keyword evidence="1" id="KW-0472">Membrane</keyword>
<evidence type="ECO:0000259" key="2">
    <source>
        <dbReference type="Pfam" id="PF20151"/>
    </source>
</evidence>
<keyword evidence="4" id="KW-1185">Reference proteome</keyword>
<feature type="domain" description="DUF6533" evidence="2">
    <location>
        <begin position="17"/>
        <end position="57"/>
    </location>
</feature>
<feature type="transmembrane region" description="Helical" evidence="1">
    <location>
        <begin position="144"/>
        <end position="166"/>
    </location>
</feature>
<evidence type="ECO:0000313" key="3">
    <source>
        <dbReference type="EMBL" id="KAF9068551.1"/>
    </source>
</evidence>
<keyword evidence="1" id="KW-0812">Transmembrane</keyword>
<gene>
    <name evidence="3" type="ORF">BDP27DRAFT_1326912</name>
</gene>
<feature type="transmembrane region" description="Helical" evidence="1">
    <location>
        <begin position="110"/>
        <end position="132"/>
    </location>
</feature>
<protein>
    <recommendedName>
        <fullName evidence="2">DUF6533 domain-containing protein</fullName>
    </recommendedName>
</protein>
<accession>A0A9P5U714</accession>
<keyword evidence="1" id="KW-1133">Transmembrane helix</keyword>
<name>A0A9P5U714_9AGAR</name>
<organism evidence="3 4">
    <name type="scientific">Rhodocollybia butyracea</name>
    <dbReference type="NCBI Taxonomy" id="206335"/>
    <lineage>
        <taxon>Eukaryota</taxon>
        <taxon>Fungi</taxon>
        <taxon>Dikarya</taxon>
        <taxon>Basidiomycota</taxon>
        <taxon>Agaricomycotina</taxon>
        <taxon>Agaricomycetes</taxon>
        <taxon>Agaricomycetidae</taxon>
        <taxon>Agaricales</taxon>
        <taxon>Marasmiineae</taxon>
        <taxon>Omphalotaceae</taxon>
        <taxon>Rhodocollybia</taxon>
    </lineage>
</organism>
<comment type="caution">
    <text evidence="3">The sequence shown here is derived from an EMBL/GenBank/DDBJ whole genome shotgun (WGS) entry which is preliminary data.</text>
</comment>
<dbReference type="Pfam" id="PF20151">
    <property type="entry name" value="DUF6533"/>
    <property type="match status" value="1"/>
</dbReference>
<proteinExistence type="predicted"/>
<dbReference type="AlphaFoldDB" id="A0A9P5U714"/>